<dbReference type="InParanoid" id="A0A672FRZ5"/>
<dbReference type="Ensembl" id="ENSSFAT00005001482.1">
    <property type="protein sequence ID" value="ENSSFAP00005001389.1"/>
    <property type="gene ID" value="ENSSFAG00005001002.1"/>
</dbReference>
<keyword evidence="5" id="KW-0496">Mitochondrion</keyword>
<evidence type="ECO:0000256" key="3">
    <source>
        <dbReference type="ARBA" id="ARBA00022946"/>
    </source>
</evidence>
<evidence type="ECO:0000256" key="6">
    <source>
        <dbReference type="ARBA" id="ARBA00023274"/>
    </source>
</evidence>
<gene>
    <name evidence="10" type="primary">mrps31</name>
</gene>
<evidence type="ECO:0000256" key="1">
    <source>
        <dbReference type="ARBA" id="ARBA00004173"/>
    </source>
</evidence>
<dbReference type="GO" id="GO:0005763">
    <property type="term" value="C:mitochondrial small ribosomal subunit"/>
    <property type="evidence" value="ECO:0007669"/>
    <property type="project" value="InterPro"/>
</dbReference>
<dbReference type="GO" id="GO:0003735">
    <property type="term" value="F:structural constituent of ribosome"/>
    <property type="evidence" value="ECO:0007669"/>
    <property type="project" value="InterPro"/>
</dbReference>
<keyword evidence="4" id="KW-0689">Ribosomal protein</keyword>
<evidence type="ECO:0000256" key="7">
    <source>
        <dbReference type="ARBA" id="ARBA00035133"/>
    </source>
</evidence>
<evidence type="ECO:0000313" key="11">
    <source>
        <dbReference type="Proteomes" id="UP000472267"/>
    </source>
</evidence>
<name>A0A672FRZ5_SALFA</name>
<reference evidence="10" key="1">
    <citation type="submission" date="2019-06" db="EMBL/GenBank/DDBJ databases">
        <authorList>
            <consortium name="Wellcome Sanger Institute Data Sharing"/>
        </authorList>
    </citation>
    <scope>NUCLEOTIDE SEQUENCE [LARGE SCALE GENOMIC DNA]</scope>
</reference>
<keyword evidence="3" id="KW-0809">Transit peptide</keyword>
<accession>A0A672FRZ5</accession>
<comment type="subcellular location">
    <subcellularLocation>
        <location evidence="1">Mitochondrion</location>
    </subcellularLocation>
</comment>
<comment type="similarity">
    <text evidence="2">Belongs to the mitochondrion-specific ribosomal protein mS31 family.</text>
</comment>
<dbReference type="PANTHER" id="PTHR13231:SF3">
    <property type="entry name" value="SMALL RIBOSOMAL SUBUNIT PROTEIN MS31"/>
    <property type="match status" value="1"/>
</dbReference>
<reference evidence="10" key="2">
    <citation type="submission" date="2025-08" db="UniProtKB">
        <authorList>
            <consortium name="Ensembl"/>
        </authorList>
    </citation>
    <scope>IDENTIFICATION</scope>
</reference>
<feature type="compositionally biased region" description="Basic and acidic residues" evidence="9">
    <location>
        <begin position="38"/>
        <end position="47"/>
    </location>
</feature>
<evidence type="ECO:0000256" key="2">
    <source>
        <dbReference type="ARBA" id="ARBA00011057"/>
    </source>
</evidence>
<evidence type="ECO:0000256" key="9">
    <source>
        <dbReference type="SAM" id="MobiDB-lite"/>
    </source>
</evidence>
<evidence type="ECO:0000256" key="5">
    <source>
        <dbReference type="ARBA" id="ARBA00023128"/>
    </source>
</evidence>
<evidence type="ECO:0000256" key="8">
    <source>
        <dbReference type="ARBA" id="ARBA00035363"/>
    </source>
</evidence>
<dbReference type="AlphaFoldDB" id="A0A672FRZ5"/>
<sequence>MTNSNISLNVTSSIQKCQEDECFCFPLPGFDAPSIHNETTDSEKKGDSVNTDQPKMTEQQEEPMVLKAVDESATAQQVEDKKEEIVMKQTQVKTEAVKSGKENLLDLLGAMKVEVTSKRKLKSLRITQTPVASAQQKSKPAMESTISMFQQATGEASLNSESLDPSLVSAASAAASTLPNQKKAESELLKQLLKRKAMADAQKKGDVNDLGEIIADMKVGRSPNRQNTSPAGQILFDDDGRGYMPTRGITSELASVQRRRSLFSGKRLGIFSPPTDEDAPTLWDVDFAHQLSLSTNQLPRNGIEEMIQWTKEGKMWLYPIDNEAGLEEEASVPFHEHIFLEKHLEEGFPRQGPVRHFMELVVAGLSKNPYLTVQQKKEHISWFRDYFNQKEEVLKEADVYLN</sequence>
<evidence type="ECO:0000256" key="4">
    <source>
        <dbReference type="ARBA" id="ARBA00022980"/>
    </source>
</evidence>
<feature type="region of interest" description="Disordered" evidence="9">
    <location>
        <begin position="221"/>
        <end position="240"/>
    </location>
</feature>
<reference evidence="10" key="3">
    <citation type="submission" date="2025-09" db="UniProtKB">
        <authorList>
            <consortium name="Ensembl"/>
        </authorList>
    </citation>
    <scope>IDENTIFICATION</scope>
</reference>
<dbReference type="PANTHER" id="PTHR13231">
    <property type="entry name" value="MITOCHONDRIAL RIBOSOMAL PROTEIN S31"/>
    <property type="match status" value="1"/>
</dbReference>
<evidence type="ECO:0000313" key="10">
    <source>
        <dbReference type="Ensembl" id="ENSSFAP00005001389.1"/>
    </source>
</evidence>
<dbReference type="Pfam" id="PF15433">
    <property type="entry name" value="MRP-S31"/>
    <property type="match status" value="1"/>
</dbReference>
<feature type="region of interest" description="Disordered" evidence="9">
    <location>
        <begin position="34"/>
        <end position="64"/>
    </location>
</feature>
<dbReference type="InterPro" id="IPR026299">
    <property type="entry name" value="MRP-S31"/>
</dbReference>
<keyword evidence="11" id="KW-1185">Reference proteome</keyword>
<dbReference type="OMA" id="EGYDNYP"/>
<organism evidence="10 11">
    <name type="scientific">Salarias fasciatus</name>
    <name type="common">Jewelled blenny</name>
    <name type="synonym">Blennius fasciatus</name>
    <dbReference type="NCBI Taxonomy" id="181472"/>
    <lineage>
        <taxon>Eukaryota</taxon>
        <taxon>Metazoa</taxon>
        <taxon>Chordata</taxon>
        <taxon>Craniata</taxon>
        <taxon>Vertebrata</taxon>
        <taxon>Euteleostomi</taxon>
        <taxon>Actinopterygii</taxon>
        <taxon>Neopterygii</taxon>
        <taxon>Teleostei</taxon>
        <taxon>Neoteleostei</taxon>
        <taxon>Acanthomorphata</taxon>
        <taxon>Ovalentaria</taxon>
        <taxon>Blenniimorphae</taxon>
        <taxon>Blenniiformes</taxon>
        <taxon>Blennioidei</taxon>
        <taxon>Blenniidae</taxon>
        <taxon>Salariinae</taxon>
        <taxon>Salarias</taxon>
    </lineage>
</organism>
<keyword evidence="6" id="KW-0687">Ribonucleoprotein</keyword>
<proteinExistence type="inferred from homology"/>
<dbReference type="Proteomes" id="UP000472267">
    <property type="component" value="Chromosome 10"/>
</dbReference>
<protein>
    <recommendedName>
        <fullName evidence="7">Small ribosomal subunit protein mS31</fullName>
    </recommendedName>
    <alternativeName>
        <fullName evidence="8">28S ribosomal protein S31, mitochondrial</fullName>
    </alternativeName>
</protein>
<feature type="compositionally biased region" description="Polar residues" evidence="9">
    <location>
        <begin position="48"/>
        <end position="57"/>
    </location>
</feature>